<dbReference type="InterPro" id="IPR017937">
    <property type="entry name" value="Thioredoxin_CS"/>
</dbReference>
<feature type="active site" description="Nucleophile" evidence="8">
    <location>
        <position position="32"/>
    </location>
</feature>
<feature type="active site" description="Nucleophile" evidence="8">
    <location>
        <position position="35"/>
    </location>
</feature>
<dbReference type="FunFam" id="3.40.30.10:FF:000001">
    <property type="entry name" value="Thioredoxin"/>
    <property type="match status" value="1"/>
</dbReference>
<protein>
    <recommendedName>
        <fullName evidence="6 7">Thioredoxin</fullName>
    </recommendedName>
</protein>
<feature type="site" description="Contributes to redox potential value" evidence="8">
    <location>
        <position position="33"/>
    </location>
</feature>
<dbReference type="PANTHER" id="PTHR45663:SF11">
    <property type="entry name" value="GEO12009P1"/>
    <property type="match status" value="1"/>
</dbReference>
<comment type="similarity">
    <text evidence="1 7">Belongs to the thioredoxin family.</text>
</comment>
<keyword evidence="3" id="KW-0249">Electron transport</keyword>
<evidence type="ECO:0000256" key="3">
    <source>
        <dbReference type="ARBA" id="ARBA00022982"/>
    </source>
</evidence>
<dbReference type="PANTHER" id="PTHR45663">
    <property type="entry name" value="GEO12009P1"/>
    <property type="match status" value="1"/>
</dbReference>
<feature type="domain" description="Thioredoxin" evidence="10">
    <location>
        <begin position="1"/>
        <end position="107"/>
    </location>
</feature>
<dbReference type="OrthoDB" id="9790390at2"/>
<sequence>MANLTEFTVANFEDEVLKSSEPVLVDFWATWCGPCRMLAPLLEELAGENTGVTIGKLDIDQNQALAMKYNVTNIPTILIFKNGEVVERIQGGQAKHRLQESIDAAKG</sequence>
<dbReference type="EMBL" id="CP036433">
    <property type="protein sequence ID" value="QDU97914.1"/>
    <property type="molecule type" value="Genomic_DNA"/>
</dbReference>
<evidence type="ECO:0000256" key="1">
    <source>
        <dbReference type="ARBA" id="ARBA00008987"/>
    </source>
</evidence>
<dbReference type="KEGG" id="lcre:Pla8534_57730"/>
<evidence type="ECO:0000256" key="4">
    <source>
        <dbReference type="ARBA" id="ARBA00023157"/>
    </source>
</evidence>
<feature type="site" description="Contributes to redox potential value" evidence="8">
    <location>
        <position position="34"/>
    </location>
</feature>
<dbReference type="Pfam" id="PF00085">
    <property type="entry name" value="Thioredoxin"/>
    <property type="match status" value="1"/>
</dbReference>
<dbReference type="PIRSF" id="PIRSF000077">
    <property type="entry name" value="Thioredoxin"/>
    <property type="match status" value="1"/>
</dbReference>
<evidence type="ECO:0000259" key="10">
    <source>
        <dbReference type="PROSITE" id="PS51352"/>
    </source>
</evidence>
<evidence type="ECO:0000256" key="8">
    <source>
        <dbReference type="PIRSR" id="PIRSR000077-1"/>
    </source>
</evidence>
<feature type="disulfide bond" description="Redox-active" evidence="9">
    <location>
        <begin position="32"/>
        <end position="35"/>
    </location>
</feature>
<evidence type="ECO:0000313" key="11">
    <source>
        <dbReference type="EMBL" id="QDU97914.1"/>
    </source>
</evidence>
<feature type="site" description="Deprotonates C-terminal active site Cys" evidence="8">
    <location>
        <position position="26"/>
    </location>
</feature>
<dbReference type="InterPro" id="IPR036249">
    <property type="entry name" value="Thioredoxin-like_sf"/>
</dbReference>
<dbReference type="NCBIfam" id="TIGR01068">
    <property type="entry name" value="thioredoxin"/>
    <property type="match status" value="1"/>
</dbReference>
<dbReference type="InterPro" id="IPR005746">
    <property type="entry name" value="Thioredoxin"/>
</dbReference>
<dbReference type="Proteomes" id="UP000317648">
    <property type="component" value="Chromosome"/>
</dbReference>
<keyword evidence="5 9" id="KW-0676">Redox-active center</keyword>
<dbReference type="GO" id="GO:0015035">
    <property type="term" value="F:protein-disulfide reductase activity"/>
    <property type="evidence" value="ECO:0007669"/>
    <property type="project" value="UniProtKB-UniRule"/>
</dbReference>
<evidence type="ECO:0000256" key="6">
    <source>
        <dbReference type="NCBIfam" id="TIGR01068"/>
    </source>
</evidence>
<name>A0A518E1G4_9BACT</name>
<reference evidence="11 12" key="1">
    <citation type="submission" date="2019-02" db="EMBL/GenBank/DDBJ databases">
        <title>Deep-cultivation of Planctomycetes and their phenomic and genomic characterization uncovers novel biology.</title>
        <authorList>
            <person name="Wiegand S."/>
            <person name="Jogler M."/>
            <person name="Boedeker C."/>
            <person name="Pinto D."/>
            <person name="Vollmers J."/>
            <person name="Rivas-Marin E."/>
            <person name="Kohn T."/>
            <person name="Peeters S.H."/>
            <person name="Heuer A."/>
            <person name="Rast P."/>
            <person name="Oberbeckmann S."/>
            <person name="Bunk B."/>
            <person name="Jeske O."/>
            <person name="Meyerdierks A."/>
            <person name="Storesund J.E."/>
            <person name="Kallscheuer N."/>
            <person name="Luecker S."/>
            <person name="Lage O.M."/>
            <person name="Pohl T."/>
            <person name="Merkel B.J."/>
            <person name="Hornburger P."/>
            <person name="Mueller R.-W."/>
            <person name="Bruemmer F."/>
            <person name="Labrenz M."/>
            <person name="Spormann A.M."/>
            <person name="Op den Camp H."/>
            <person name="Overmann J."/>
            <person name="Amann R."/>
            <person name="Jetten M.S.M."/>
            <person name="Mascher T."/>
            <person name="Medema M.H."/>
            <person name="Devos D.P."/>
            <person name="Kaster A.-K."/>
            <person name="Ovreas L."/>
            <person name="Rohde M."/>
            <person name="Galperin M.Y."/>
            <person name="Jogler C."/>
        </authorList>
    </citation>
    <scope>NUCLEOTIDE SEQUENCE [LARGE SCALE GENOMIC DNA]</scope>
    <source>
        <strain evidence="11 12">Pla85_3_4</strain>
    </source>
</reference>
<gene>
    <name evidence="11" type="ORF">Pla8534_57730</name>
</gene>
<keyword evidence="12" id="KW-1185">Reference proteome</keyword>
<evidence type="ECO:0000256" key="2">
    <source>
        <dbReference type="ARBA" id="ARBA00022448"/>
    </source>
</evidence>
<accession>A0A518E1G4</accession>
<dbReference type="PROSITE" id="PS51352">
    <property type="entry name" value="THIOREDOXIN_2"/>
    <property type="match status" value="1"/>
</dbReference>
<evidence type="ECO:0000256" key="5">
    <source>
        <dbReference type="ARBA" id="ARBA00023284"/>
    </source>
</evidence>
<keyword evidence="4 9" id="KW-1015">Disulfide bond</keyword>
<keyword evidence="2" id="KW-0813">Transport</keyword>
<dbReference type="AlphaFoldDB" id="A0A518E1G4"/>
<dbReference type="CDD" id="cd02947">
    <property type="entry name" value="TRX_family"/>
    <property type="match status" value="1"/>
</dbReference>
<dbReference type="GO" id="GO:0005737">
    <property type="term" value="C:cytoplasm"/>
    <property type="evidence" value="ECO:0007669"/>
    <property type="project" value="TreeGrafter"/>
</dbReference>
<dbReference type="InterPro" id="IPR013766">
    <property type="entry name" value="Thioredoxin_domain"/>
</dbReference>
<dbReference type="SUPFAM" id="SSF52833">
    <property type="entry name" value="Thioredoxin-like"/>
    <property type="match status" value="1"/>
</dbReference>
<dbReference type="PROSITE" id="PS00194">
    <property type="entry name" value="THIOREDOXIN_1"/>
    <property type="match status" value="1"/>
</dbReference>
<evidence type="ECO:0000313" key="12">
    <source>
        <dbReference type="Proteomes" id="UP000317648"/>
    </source>
</evidence>
<proteinExistence type="inferred from homology"/>
<evidence type="ECO:0000256" key="9">
    <source>
        <dbReference type="PIRSR" id="PIRSR000077-4"/>
    </source>
</evidence>
<dbReference type="Gene3D" id="3.40.30.10">
    <property type="entry name" value="Glutaredoxin"/>
    <property type="match status" value="1"/>
</dbReference>
<evidence type="ECO:0000256" key="7">
    <source>
        <dbReference type="PIRNR" id="PIRNR000077"/>
    </source>
</evidence>
<dbReference type="PRINTS" id="PR00421">
    <property type="entry name" value="THIOREDOXIN"/>
</dbReference>
<organism evidence="11 12">
    <name type="scientific">Lignipirellula cremea</name>
    <dbReference type="NCBI Taxonomy" id="2528010"/>
    <lineage>
        <taxon>Bacteria</taxon>
        <taxon>Pseudomonadati</taxon>
        <taxon>Planctomycetota</taxon>
        <taxon>Planctomycetia</taxon>
        <taxon>Pirellulales</taxon>
        <taxon>Pirellulaceae</taxon>
        <taxon>Lignipirellula</taxon>
    </lineage>
</organism>